<sequence>MFLIYQLTHSQIPCEFQLIDLVNSVFLITDPRNETVYERNKVSLEDIFNTTTQYTTLYEKKRPGAFTQFATRNGAHLLKAQISKKRMDSGRRIEQRIVYIMKTVDRVFLAQNISSYQARFARFIEGLRMDGFEVLGYARKSLHDLSSKALKKNLQNMLTYLRSRSLVGSVYVSPKSLAKRPTISRDMSNMDEELTQMELDSYAGNMQMCLVTVNYAALSTKPADVLALVKNHKSLEYIVVDRLKETGRYQVYRHIEILRTPDCLESFDCHKDGQEEDAKPSSFRPHHRLHLALVARNFYCSTAKVDLLLPICIKYSPTFEYGRFFGFDNCLNKVPI</sequence>
<name>A0A9P6XA22_RHIOR</name>
<comment type="caution">
    <text evidence="1">The sequence shown here is derived from an EMBL/GenBank/DDBJ whole genome shotgun (WGS) entry which is preliminary data.</text>
</comment>
<evidence type="ECO:0000313" key="1">
    <source>
        <dbReference type="EMBL" id="KAG1308844.1"/>
    </source>
</evidence>
<evidence type="ECO:0000313" key="2">
    <source>
        <dbReference type="Proteomes" id="UP000716291"/>
    </source>
</evidence>
<organism evidence="1 2">
    <name type="scientific">Rhizopus oryzae</name>
    <name type="common">Mucormycosis agent</name>
    <name type="synonym">Rhizopus arrhizus var. delemar</name>
    <dbReference type="NCBI Taxonomy" id="64495"/>
    <lineage>
        <taxon>Eukaryota</taxon>
        <taxon>Fungi</taxon>
        <taxon>Fungi incertae sedis</taxon>
        <taxon>Mucoromycota</taxon>
        <taxon>Mucoromycotina</taxon>
        <taxon>Mucoromycetes</taxon>
        <taxon>Mucorales</taxon>
        <taxon>Mucorineae</taxon>
        <taxon>Rhizopodaceae</taxon>
        <taxon>Rhizopus</taxon>
    </lineage>
</organism>
<proteinExistence type="predicted"/>
<gene>
    <name evidence="1" type="ORF">G6F64_005752</name>
</gene>
<accession>A0A9P6XA22</accession>
<keyword evidence="2" id="KW-1185">Reference proteome</keyword>
<dbReference type="Proteomes" id="UP000716291">
    <property type="component" value="Unassembled WGS sequence"/>
</dbReference>
<reference evidence="1" key="1">
    <citation type="journal article" date="2020" name="Microb. Genom.">
        <title>Genetic diversity of clinical and environmental Mucorales isolates obtained from an investigation of mucormycosis cases among solid organ transplant recipients.</title>
        <authorList>
            <person name="Nguyen M.H."/>
            <person name="Kaul D."/>
            <person name="Muto C."/>
            <person name="Cheng S.J."/>
            <person name="Richter R.A."/>
            <person name="Bruno V.M."/>
            <person name="Liu G."/>
            <person name="Beyhan S."/>
            <person name="Sundermann A.J."/>
            <person name="Mounaud S."/>
            <person name="Pasculle A.W."/>
            <person name="Nierman W.C."/>
            <person name="Driscoll E."/>
            <person name="Cumbie R."/>
            <person name="Clancy C.J."/>
            <person name="Dupont C.L."/>
        </authorList>
    </citation>
    <scope>NUCLEOTIDE SEQUENCE</scope>
    <source>
        <strain evidence="1">GL11</strain>
    </source>
</reference>
<dbReference type="AlphaFoldDB" id="A0A9P6XA22"/>
<protein>
    <submittedName>
        <fullName evidence="1">Uncharacterized protein</fullName>
    </submittedName>
</protein>
<dbReference type="EMBL" id="JAANQT010000723">
    <property type="protein sequence ID" value="KAG1308844.1"/>
    <property type="molecule type" value="Genomic_DNA"/>
</dbReference>